<proteinExistence type="predicted"/>
<dbReference type="PANTHER" id="PTHR33784">
    <property type="entry name" value="OS05G0482100 PROTEIN"/>
    <property type="match status" value="1"/>
</dbReference>
<protein>
    <recommendedName>
        <fullName evidence="1">At2g35280-like TPR domain-containing protein</fullName>
    </recommendedName>
</protein>
<evidence type="ECO:0000259" key="1">
    <source>
        <dbReference type="Pfam" id="PF23310"/>
    </source>
</evidence>
<dbReference type="PANTHER" id="PTHR33784:SF10">
    <property type="entry name" value="F-BOX PROTEIN"/>
    <property type="match status" value="1"/>
</dbReference>
<dbReference type="AlphaFoldDB" id="A0A9J6A6P1"/>
<sequence>MKTIYSSFESLDWELLDQIVERVTSISYKDLINFRLSCKIFNEIGSERWVYRNVVKNYFRNRNTDETLEMLDKASKGGHTPTRYAFGIISIFLGGESTLDGIQMIGKMKVTQEQKKITRQCRQRLLEI</sequence>
<feature type="domain" description="At2g35280-like TPR" evidence="1">
    <location>
        <begin position="43"/>
        <end position="126"/>
    </location>
</feature>
<gene>
    <name evidence="2" type="ORF">H5410_004937</name>
</gene>
<dbReference type="OrthoDB" id="1293639at2759"/>
<dbReference type="InterPro" id="IPR040338">
    <property type="entry name" value="At1g67623-like"/>
</dbReference>
<keyword evidence="3" id="KW-1185">Reference proteome</keyword>
<dbReference type="Proteomes" id="UP000824120">
    <property type="component" value="Chromosome 2"/>
</dbReference>
<dbReference type="SUPFAM" id="SSF81383">
    <property type="entry name" value="F-box domain"/>
    <property type="match status" value="1"/>
</dbReference>
<dbReference type="EMBL" id="JACXVP010000002">
    <property type="protein sequence ID" value="KAG5619719.1"/>
    <property type="molecule type" value="Genomic_DNA"/>
</dbReference>
<dbReference type="InterPro" id="IPR057136">
    <property type="entry name" value="At2g35280_TPR_dom"/>
</dbReference>
<evidence type="ECO:0000313" key="2">
    <source>
        <dbReference type="EMBL" id="KAG5619719.1"/>
    </source>
</evidence>
<name>A0A9J6A6P1_SOLCO</name>
<comment type="caution">
    <text evidence="2">The sequence shown here is derived from an EMBL/GenBank/DDBJ whole genome shotgun (WGS) entry which is preliminary data.</text>
</comment>
<accession>A0A9J6A6P1</accession>
<dbReference type="InterPro" id="IPR036047">
    <property type="entry name" value="F-box-like_dom_sf"/>
</dbReference>
<reference evidence="2 3" key="1">
    <citation type="submission" date="2020-09" db="EMBL/GenBank/DDBJ databases">
        <title>De no assembly of potato wild relative species, Solanum commersonii.</title>
        <authorList>
            <person name="Cho K."/>
        </authorList>
    </citation>
    <scope>NUCLEOTIDE SEQUENCE [LARGE SCALE GENOMIC DNA]</scope>
    <source>
        <strain evidence="2">LZ3.2</strain>
        <tissue evidence="2">Leaf</tissue>
    </source>
</reference>
<dbReference type="Pfam" id="PF23310">
    <property type="entry name" value="TPR_27"/>
    <property type="match status" value="1"/>
</dbReference>
<evidence type="ECO:0000313" key="3">
    <source>
        <dbReference type="Proteomes" id="UP000824120"/>
    </source>
</evidence>
<organism evidence="2 3">
    <name type="scientific">Solanum commersonii</name>
    <name type="common">Commerson's wild potato</name>
    <name type="synonym">Commerson's nightshade</name>
    <dbReference type="NCBI Taxonomy" id="4109"/>
    <lineage>
        <taxon>Eukaryota</taxon>
        <taxon>Viridiplantae</taxon>
        <taxon>Streptophyta</taxon>
        <taxon>Embryophyta</taxon>
        <taxon>Tracheophyta</taxon>
        <taxon>Spermatophyta</taxon>
        <taxon>Magnoliopsida</taxon>
        <taxon>eudicotyledons</taxon>
        <taxon>Gunneridae</taxon>
        <taxon>Pentapetalae</taxon>
        <taxon>asterids</taxon>
        <taxon>lamiids</taxon>
        <taxon>Solanales</taxon>
        <taxon>Solanaceae</taxon>
        <taxon>Solanoideae</taxon>
        <taxon>Solaneae</taxon>
        <taxon>Solanum</taxon>
    </lineage>
</organism>